<evidence type="ECO:0000256" key="2">
    <source>
        <dbReference type="ARBA" id="ARBA00049360"/>
    </source>
</evidence>
<protein>
    <submittedName>
        <fullName evidence="4">Actin</fullName>
    </submittedName>
</protein>
<accession>A0AAD9GD28</accession>
<dbReference type="Pfam" id="PF00022">
    <property type="entry name" value="Actin"/>
    <property type="match status" value="1"/>
</dbReference>
<dbReference type="EMBL" id="JAHBMH010000044">
    <property type="protein sequence ID" value="KAK1936243.1"/>
    <property type="molecule type" value="Genomic_DNA"/>
</dbReference>
<dbReference type="GO" id="GO:0016787">
    <property type="term" value="F:hydrolase activity"/>
    <property type="evidence" value="ECO:0007669"/>
    <property type="project" value="UniProtKB-KW"/>
</dbReference>
<dbReference type="AlphaFoldDB" id="A0AAD9GD28"/>
<comment type="catalytic activity">
    <reaction evidence="2">
        <text>ATP + H2O = ADP + phosphate + H(+)</text>
        <dbReference type="Rhea" id="RHEA:13065"/>
        <dbReference type="ChEBI" id="CHEBI:15377"/>
        <dbReference type="ChEBI" id="CHEBI:15378"/>
        <dbReference type="ChEBI" id="CHEBI:30616"/>
        <dbReference type="ChEBI" id="CHEBI:43474"/>
        <dbReference type="ChEBI" id="CHEBI:456216"/>
    </reaction>
</comment>
<evidence type="ECO:0000256" key="1">
    <source>
        <dbReference type="ARBA" id="ARBA00022801"/>
    </source>
</evidence>
<dbReference type="PANTHER" id="PTHR11937">
    <property type="entry name" value="ACTIN"/>
    <property type="match status" value="1"/>
</dbReference>
<dbReference type="InterPro" id="IPR004001">
    <property type="entry name" value="Actin_CS"/>
</dbReference>
<dbReference type="InterPro" id="IPR004000">
    <property type="entry name" value="Actin"/>
</dbReference>
<proteinExistence type="inferred from homology"/>
<comment type="caution">
    <text evidence="4">The sequence shown here is derived from an EMBL/GenBank/DDBJ whole genome shotgun (WGS) entry which is preliminary data.</text>
</comment>
<dbReference type="SMART" id="SM00268">
    <property type="entry name" value="ACTIN"/>
    <property type="match status" value="1"/>
</dbReference>
<dbReference type="InterPro" id="IPR043129">
    <property type="entry name" value="ATPase_NBD"/>
</dbReference>
<comment type="similarity">
    <text evidence="3">Belongs to the actin family.</text>
</comment>
<name>A0AAD9GD28_BABDI</name>
<dbReference type="Proteomes" id="UP001195914">
    <property type="component" value="Unassembled WGS sequence"/>
</dbReference>
<organism evidence="4 5">
    <name type="scientific">Babesia divergens</name>
    <dbReference type="NCBI Taxonomy" id="32595"/>
    <lineage>
        <taxon>Eukaryota</taxon>
        <taxon>Sar</taxon>
        <taxon>Alveolata</taxon>
        <taxon>Apicomplexa</taxon>
        <taxon>Aconoidasida</taxon>
        <taxon>Piroplasmida</taxon>
        <taxon>Babesiidae</taxon>
        <taxon>Babesia</taxon>
    </lineage>
</organism>
<reference evidence="4" key="1">
    <citation type="journal article" date="2014" name="Nucleic Acids Res.">
        <title>The evolutionary dynamics of variant antigen genes in Babesia reveal a history of genomic innovation underlying host-parasite interaction.</title>
        <authorList>
            <person name="Jackson A.P."/>
            <person name="Otto T.D."/>
            <person name="Darby A."/>
            <person name="Ramaprasad A."/>
            <person name="Xia D."/>
            <person name="Echaide I.E."/>
            <person name="Farber M."/>
            <person name="Gahlot S."/>
            <person name="Gamble J."/>
            <person name="Gupta D."/>
            <person name="Gupta Y."/>
            <person name="Jackson L."/>
            <person name="Malandrin L."/>
            <person name="Malas T.B."/>
            <person name="Moussa E."/>
            <person name="Nair M."/>
            <person name="Reid A.J."/>
            <person name="Sanders M."/>
            <person name="Sharma J."/>
            <person name="Tracey A."/>
            <person name="Quail M.A."/>
            <person name="Weir W."/>
            <person name="Wastling J.M."/>
            <person name="Hall N."/>
            <person name="Willadsen P."/>
            <person name="Lingelbach K."/>
            <person name="Shiels B."/>
            <person name="Tait A."/>
            <person name="Berriman M."/>
            <person name="Allred D.R."/>
            <person name="Pain A."/>
        </authorList>
    </citation>
    <scope>NUCLEOTIDE SEQUENCE</scope>
    <source>
        <strain evidence="4">1802A</strain>
    </source>
</reference>
<gene>
    <name evidence="4" type="ORF">X943_002322</name>
</gene>
<dbReference type="Gene3D" id="3.90.640.10">
    <property type="entry name" value="Actin, Chain A, domain 4"/>
    <property type="match status" value="1"/>
</dbReference>
<dbReference type="PRINTS" id="PR00190">
    <property type="entry name" value="ACTIN"/>
</dbReference>
<dbReference type="Gene3D" id="3.30.420.40">
    <property type="match status" value="2"/>
</dbReference>
<keyword evidence="5" id="KW-1185">Reference proteome</keyword>
<dbReference type="SUPFAM" id="SSF53067">
    <property type="entry name" value="Actin-like ATPase domain"/>
    <property type="match status" value="2"/>
</dbReference>
<evidence type="ECO:0000313" key="4">
    <source>
        <dbReference type="EMBL" id="KAK1936243.1"/>
    </source>
</evidence>
<dbReference type="PROSITE" id="PS00432">
    <property type="entry name" value="ACTINS_2"/>
    <property type="match status" value="1"/>
</dbReference>
<sequence length="382" mass="42943">MSILPSVIIDTGSLYLKAGLSDQKAPSLHVPSIYGEARKKFQGELPNVRVYGDDCMNQLNYMSVTQIVDHGHIYDYDALTGLWEYTFDKLSMVSEGNSILLTEPVLSSPEHHQKTGEIFLEALGVDEIHISITGLLAMYGIGKNSGTIVDIGDGMIQVVPMEEGHLQKNAIRRLDYGGMELTMYLQRLLCDLGYPMTSREDFQLCRKLKEELCFCSLDPRADEAQPATLEKEYVLPDGQSLRDGETNTINMSVERFYVCEALFNPTIMQLDQPGLATTVWDSIKNSGLTQRKLLMENIYLCGAGSSFDNLHERLKFELQNLAPPGARNNLNVHASQEQHMLSWKGACFMGAPEIRNAYKEQWITKADYDDEGPRALMRNIIK</sequence>
<reference evidence="4" key="2">
    <citation type="submission" date="2021-05" db="EMBL/GenBank/DDBJ databases">
        <authorList>
            <person name="Pain A."/>
        </authorList>
    </citation>
    <scope>NUCLEOTIDE SEQUENCE</scope>
    <source>
        <strain evidence="4">1802A</strain>
    </source>
</reference>
<evidence type="ECO:0000313" key="5">
    <source>
        <dbReference type="Proteomes" id="UP001195914"/>
    </source>
</evidence>
<keyword evidence="1" id="KW-0378">Hydrolase</keyword>
<evidence type="ECO:0000256" key="3">
    <source>
        <dbReference type="RuleBase" id="RU000487"/>
    </source>
</evidence>